<comment type="caution">
    <text evidence="1">The sequence shown here is derived from an EMBL/GenBank/DDBJ whole genome shotgun (WGS) entry which is preliminary data.</text>
</comment>
<evidence type="ECO:0000313" key="1">
    <source>
        <dbReference type="EMBL" id="KRO02442.1"/>
    </source>
</evidence>
<organism evidence="1 2">
    <name type="scientific">Lancefieldella rimae</name>
    <dbReference type="NCBI Taxonomy" id="1383"/>
    <lineage>
        <taxon>Bacteria</taxon>
        <taxon>Bacillati</taxon>
        <taxon>Actinomycetota</taxon>
        <taxon>Coriobacteriia</taxon>
        <taxon>Coriobacteriales</taxon>
        <taxon>Atopobiaceae</taxon>
        <taxon>Lancefieldella</taxon>
    </lineage>
</organism>
<keyword evidence="2" id="KW-1185">Reference proteome</keyword>
<dbReference type="EMBL" id="JQCP01000002">
    <property type="protein sequence ID" value="KRO02442.1"/>
    <property type="molecule type" value="Genomic_DNA"/>
</dbReference>
<protein>
    <submittedName>
        <fullName evidence="1">Uncharacterized protein</fullName>
    </submittedName>
</protein>
<evidence type="ECO:0000313" key="2">
    <source>
        <dbReference type="Proteomes" id="UP000051927"/>
    </source>
</evidence>
<proteinExistence type="predicted"/>
<dbReference type="Proteomes" id="UP000051927">
    <property type="component" value="Unassembled WGS sequence"/>
</dbReference>
<gene>
    <name evidence="1" type="ORF">IV60_GL000880</name>
</gene>
<accession>A0ABR5Q2M5</accession>
<reference evidence="1 2" key="1">
    <citation type="journal article" date="2015" name="Genome Announc.">
        <title>Expanding the biotechnology potential of lactobacilli through comparative genomics of 213 strains and associated genera.</title>
        <authorList>
            <person name="Sun Z."/>
            <person name="Harris H.M."/>
            <person name="McCann A."/>
            <person name="Guo C."/>
            <person name="Argimon S."/>
            <person name="Zhang W."/>
            <person name="Yang X."/>
            <person name="Jeffery I.B."/>
            <person name="Cooney J.C."/>
            <person name="Kagawa T.F."/>
            <person name="Liu W."/>
            <person name="Song Y."/>
            <person name="Salvetti E."/>
            <person name="Wrobel A."/>
            <person name="Rasinkangas P."/>
            <person name="Parkhill J."/>
            <person name="Rea M.C."/>
            <person name="O'Sullivan O."/>
            <person name="Ritari J."/>
            <person name="Douillard F.P."/>
            <person name="Paul Ross R."/>
            <person name="Yang R."/>
            <person name="Briner A.E."/>
            <person name="Felis G.E."/>
            <person name="de Vos W.M."/>
            <person name="Barrangou R."/>
            <person name="Klaenhammer T.R."/>
            <person name="Caufield P.W."/>
            <person name="Cui Y."/>
            <person name="Zhang H."/>
            <person name="O'Toole P.W."/>
        </authorList>
    </citation>
    <scope>NUCLEOTIDE SEQUENCE [LARGE SCALE GENOMIC DNA]</scope>
    <source>
        <strain evidence="1 2">DSM 7090</strain>
    </source>
</reference>
<sequence length="106" mass="11427">MLGVFSADISRLTQTCDVLLKSCEALLQSCDVLFYGEKTGFLAKSTSQPPVLKQKSTSQVAGCASQVARSTSQVARSTSQLGRSTLQVHLVYTVELSHLTVQGRTF</sequence>
<name>A0ABR5Q2M5_9ACTN</name>